<comment type="similarity">
    <text evidence="1">Belongs to the fungal fucose-specific lectin family.</text>
</comment>
<dbReference type="AlphaFoldDB" id="A0A177AEU7"/>
<dbReference type="Gene3D" id="2.120.10.70">
    <property type="entry name" value="Fucose-specific lectin"/>
    <property type="match status" value="1"/>
</dbReference>
<dbReference type="OrthoDB" id="407298at2759"/>
<protein>
    <submittedName>
        <fullName evidence="2">Uncharacterized protein</fullName>
    </submittedName>
</protein>
<dbReference type="InterPro" id="IPR012475">
    <property type="entry name" value="Fungal_lectin"/>
</dbReference>
<dbReference type="Pfam" id="PF07938">
    <property type="entry name" value="Fungal_lectin"/>
    <property type="match status" value="1"/>
</dbReference>
<dbReference type="RefSeq" id="XP_024325214.1">
    <property type="nucleotide sequence ID" value="XM_024466449.1"/>
</dbReference>
<accession>A0A177AEU7</accession>
<gene>
    <name evidence="2" type="ORF">VC83_02794</name>
</gene>
<proteinExistence type="inferred from homology"/>
<evidence type="ECO:0000313" key="2">
    <source>
        <dbReference type="EMBL" id="OAF59932.1"/>
    </source>
</evidence>
<reference evidence="2" key="1">
    <citation type="submission" date="2016-03" db="EMBL/GenBank/DDBJ databases">
        <title>Updated assembly of Pseudogymnoascus destructans, the fungus causing white-nose syndrome of bats.</title>
        <authorList>
            <person name="Palmer J.M."/>
            <person name="Drees K.P."/>
            <person name="Foster J.T."/>
            <person name="Lindner D.L."/>
        </authorList>
    </citation>
    <scope>NUCLEOTIDE SEQUENCE [LARGE SCALE GENOMIC DNA]</scope>
    <source>
        <strain evidence="2">20631-21</strain>
    </source>
</reference>
<sequence>MMELKANIAKFSVEMACSPKGWYTGAFSIPSASFKISLRVYHAAADNTLVERAYDGGGTLTAVIVWATEGKQLRVYFQNGTQVSGVSEWVWSGGWVKGAAVIPPAAQ</sequence>
<dbReference type="EMBL" id="KV441392">
    <property type="protein sequence ID" value="OAF59932.1"/>
    <property type="molecule type" value="Genomic_DNA"/>
</dbReference>
<evidence type="ECO:0000256" key="1">
    <source>
        <dbReference type="ARBA" id="ARBA00009042"/>
    </source>
</evidence>
<dbReference type="GeneID" id="36285873"/>
<dbReference type="Proteomes" id="UP000077154">
    <property type="component" value="Unassembled WGS sequence"/>
</dbReference>
<organism evidence="2">
    <name type="scientific">Pseudogymnoascus destructans</name>
    <dbReference type="NCBI Taxonomy" id="655981"/>
    <lineage>
        <taxon>Eukaryota</taxon>
        <taxon>Fungi</taxon>
        <taxon>Dikarya</taxon>
        <taxon>Ascomycota</taxon>
        <taxon>Pezizomycotina</taxon>
        <taxon>Leotiomycetes</taxon>
        <taxon>Thelebolales</taxon>
        <taxon>Thelebolaceae</taxon>
        <taxon>Pseudogymnoascus</taxon>
    </lineage>
</organism>
<name>A0A177AEU7_9PEZI</name>